<organism evidence="4">
    <name type="scientific">Metarhizium acridum (strain CQMa 102)</name>
    <dbReference type="NCBI Taxonomy" id="655827"/>
    <lineage>
        <taxon>Eukaryota</taxon>
        <taxon>Fungi</taxon>
        <taxon>Dikarya</taxon>
        <taxon>Ascomycota</taxon>
        <taxon>Pezizomycotina</taxon>
        <taxon>Sordariomycetes</taxon>
        <taxon>Hypocreomycetidae</taxon>
        <taxon>Hypocreales</taxon>
        <taxon>Clavicipitaceae</taxon>
        <taxon>Metarhizium</taxon>
    </lineage>
</organism>
<sequence>MTDRGNPAKAQTYLTSSSLSTLSHDSASDAARPRSRRVETVDKTYRPSMTTGITKSSGTSYPLQGATHRNKAVPLTLERSQEDPIPNQGSTGGDFAQFLGDSWTQSWTSVQAFASTLISGVDKSSKAIRSTKPYPRTPRGSRSETWGPSPPSGEQRSNDIGVGSLAKRRDALKAAKTASILESHEGVNGGLDVTGKPKRRTSNEICPLDPEPEEHLVYVHNVEPSDTYAGIILRYKCREDIFRKSNGLWSRDSVQMRKWLIIPVDACEIKGRPCDPPSWSYGHEADFLARDSSVARESLFATDGSYRGTLSLSADSSHIDAKQERTEDLPWSHVRWVQIDSFRQPVEIVRVARQALGYFPPRRKKSSRTASPISTPRRSSDLSSLAPNSVERPSTRRLSSVSGRPMIPGTPMCSQSRAGSEAADTRPAWMRRPGGVGSMSRTVRAPGPDTDYFNSWTKKHIPGLDMEALPSMSVMGSETANFGFGQSACGIVESPFGDGRNASSTSRQGTGLDRAAAAVEHWLRGALAKRPSTPLLGGRLRPAGLSADPGATDLIELTDTASDDGKAARDVSTSMLGSGHSVTTGRTDGSTIIKGRTKFSVDDRAAHKKGD</sequence>
<feature type="region of interest" description="Disordered" evidence="2">
    <location>
        <begin position="563"/>
        <end position="590"/>
    </location>
</feature>
<accession>E9EFG8</accession>
<evidence type="ECO:0000256" key="2">
    <source>
        <dbReference type="SAM" id="MobiDB-lite"/>
    </source>
</evidence>
<name>E9EFG8_METAQ</name>
<feature type="compositionally biased region" description="Basic and acidic residues" evidence="2">
    <location>
        <begin position="36"/>
        <end position="45"/>
    </location>
</feature>
<feature type="compositionally biased region" description="Polar residues" evidence="2">
    <location>
        <begin position="571"/>
        <end position="590"/>
    </location>
</feature>
<feature type="compositionally biased region" description="Low complexity" evidence="2">
    <location>
        <begin position="14"/>
        <end position="30"/>
    </location>
</feature>
<protein>
    <submittedName>
        <fullName evidence="3">LysM domain protein, putative</fullName>
    </submittedName>
</protein>
<comment type="similarity">
    <text evidence="1">Belongs to the secreted LysM effector family.</text>
</comment>
<reference evidence="3 4" key="1">
    <citation type="journal article" date="2011" name="PLoS Genet.">
        <title>Genome sequencing and comparative transcriptomics of the model entomopathogenic fungi Metarhizium anisopliae and M. acridum.</title>
        <authorList>
            <person name="Gao Q."/>
            <person name="Jin K."/>
            <person name="Ying S.H."/>
            <person name="Zhang Y."/>
            <person name="Xiao G."/>
            <person name="Shang Y."/>
            <person name="Duan Z."/>
            <person name="Hu X."/>
            <person name="Xie X.Q."/>
            <person name="Zhou G."/>
            <person name="Peng G."/>
            <person name="Luo Z."/>
            <person name="Huang W."/>
            <person name="Wang B."/>
            <person name="Fang W."/>
            <person name="Wang S."/>
            <person name="Zhong Y."/>
            <person name="Ma L.J."/>
            <person name="St Leger R.J."/>
            <person name="Zhao G.P."/>
            <person name="Pei Y."/>
            <person name="Feng M.G."/>
            <person name="Xia Y."/>
            <person name="Wang C."/>
        </authorList>
    </citation>
    <scope>NUCLEOTIDE SEQUENCE [LARGE SCALE GENOMIC DNA]</scope>
    <source>
        <strain evidence="3 4">CQMa 102</strain>
    </source>
</reference>
<dbReference type="OrthoDB" id="2192830at2759"/>
<keyword evidence="4" id="KW-1185">Reference proteome</keyword>
<dbReference type="KEGG" id="maw:19252927"/>
<evidence type="ECO:0000256" key="1">
    <source>
        <dbReference type="ARBA" id="ARBA00044955"/>
    </source>
</evidence>
<proteinExistence type="inferred from homology"/>
<dbReference type="STRING" id="655827.E9EFG8"/>
<dbReference type="Gene3D" id="3.10.350.10">
    <property type="entry name" value="LysM domain"/>
    <property type="match status" value="1"/>
</dbReference>
<feature type="compositionally biased region" description="Polar residues" evidence="2">
    <location>
        <begin position="368"/>
        <end position="387"/>
    </location>
</feature>
<dbReference type="Proteomes" id="UP000002499">
    <property type="component" value="Unassembled WGS sequence"/>
</dbReference>
<feature type="region of interest" description="Disordered" evidence="2">
    <location>
        <begin position="1"/>
        <end position="69"/>
    </location>
</feature>
<feature type="region of interest" description="Disordered" evidence="2">
    <location>
        <begin position="186"/>
        <end position="208"/>
    </location>
</feature>
<feature type="region of interest" description="Disordered" evidence="2">
    <location>
        <begin position="360"/>
        <end position="443"/>
    </location>
</feature>
<evidence type="ECO:0000313" key="4">
    <source>
        <dbReference type="Proteomes" id="UP000002499"/>
    </source>
</evidence>
<feature type="compositionally biased region" description="Polar residues" evidence="2">
    <location>
        <begin position="47"/>
        <end position="62"/>
    </location>
</feature>
<dbReference type="InterPro" id="IPR036779">
    <property type="entry name" value="LysM_dom_sf"/>
</dbReference>
<dbReference type="GeneID" id="19252927"/>
<gene>
    <name evidence="3" type="ORF">MAC_08616</name>
</gene>
<dbReference type="OMA" id="FWPNDNI"/>
<dbReference type="AlphaFoldDB" id="E9EFG8"/>
<dbReference type="eggNOG" id="ENOG502SBZ1">
    <property type="taxonomic scope" value="Eukaryota"/>
</dbReference>
<dbReference type="HOGENOM" id="CLU_015384_0_0_1"/>
<feature type="region of interest" description="Disordered" evidence="2">
    <location>
        <begin position="122"/>
        <end position="162"/>
    </location>
</feature>
<evidence type="ECO:0000313" key="3">
    <source>
        <dbReference type="EMBL" id="EFY85316.1"/>
    </source>
</evidence>
<dbReference type="InParanoid" id="E9EFG8"/>
<dbReference type="EMBL" id="GL698581">
    <property type="protein sequence ID" value="EFY85316.1"/>
    <property type="molecule type" value="Genomic_DNA"/>
</dbReference>